<evidence type="ECO:0000313" key="4">
    <source>
        <dbReference type="Proteomes" id="UP000225706"/>
    </source>
</evidence>
<dbReference type="Pfam" id="PF04707">
    <property type="entry name" value="PRELI"/>
    <property type="match status" value="1"/>
</dbReference>
<comment type="caution">
    <text evidence="3">The sequence shown here is derived from an EMBL/GenBank/DDBJ whole genome shotgun (WGS) entry which is preliminary data.</text>
</comment>
<evidence type="ECO:0000256" key="1">
    <source>
        <dbReference type="SAM" id="Coils"/>
    </source>
</evidence>
<reference evidence="4" key="1">
    <citation type="journal article" date="2017" name="bioRxiv">
        <title>Comparative analysis of the genomes of Stylophora pistillata and Acropora digitifera provides evidence for extensive differences between species of corals.</title>
        <authorList>
            <person name="Voolstra C.R."/>
            <person name="Li Y."/>
            <person name="Liew Y.J."/>
            <person name="Baumgarten S."/>
            <person name="Zoccola D."/>
            <person name="Flot J.-F."/>
            <person name="Tambutte S."/>
            <person name="Allemand D."/>
            <person name="Aranda M."/>
        </authorList>
    </citation>
    <scope>NUCLEOTIDE SEQUENCE [LARGE SCALE GENOMIC DNA]</scope>
</reference>
<dbReference type="PANTHER" id="PTHR11158">
    <property type="entry name" value="MSF1/PX19 RELATED"/>
    <property type="match status" value="1"/>
</dbReference>
<sequence>MKFWSSEHIFDHCWDRVTQAVWRKYPNDLNPNVKTMDVLDRHVDEQGRLHTTRLVGTEGFLPSWVCNMIGVDNLCYAYEHSVVDPVAKTMTMASRNVTLSGWADVDETVTYTQDQEINKTRLTQDAVITVFGVSFKDYCESLIKNTMASNASKGREAMETVITKINKEVQDLAANIEHATSRLNAEFEQATTRLNSELEQAKQGLEQATIFPQAFCECSSSSTTSS</sequence>
<dbReference type="STRING" id="50429.A0A2B4S5P4"/>
<name>A0A2B4S5P4_STYPI</name>
<evidence type="ECO:0000313" key="3">
    <source>
        <dbReference type="EMBL" id="PFX26014.1"/>
    </source>
</evidence>
<keyword evidence="4" id="KW-1185">Reference proteome</keyword>
<dbReference type="OrthoDB" id="407630at2759"/>
<dbReference type="GO" id="GO:0005758">
    <property type="term" value="C:mitochondrial intermembrane space"/>
    <property type="evidence" value="ECO:0007669"/>
    <property type="project" value="InterPro"/>
</dbReference>
<evidence type="ECO:0000259" key="2">
    <source>
        <dbReference type="PROSITE" id="PS50904"/>
    </source>
</evidence>
<dbReference type="Proteomes" id="UP000225706">
    <property type="component" value="Unassembled WGS sequence"/>
</dbReference>
<dbReference type="PROSITE" id="PS50904">
    <property type="entry name" value="PRELI_MSF1"/>
    <property type="match status" value="1"/>
</dbReference>
<proteinExistence type="predicted"/>
<gene>
    <name evidence="3" type="primary">Slmo2</name>
    <name evidence="3" type="ORF">AWC38_SpisGene9323</name>
</gene>
<dbReference type="InterPro" id="IPR006797">
    <property type="entry name" value="PRELI/MSF1_dom"/>
</dbReference>
<accession>A0A2B4S5P4</accession>
<dbReference type="EMBL" id="LSMT01000136">
    <property type="protein sequence ID" value="PFX26014.1"/>
    <property type="molecule type" value="Genomic_DNA"/>
</dbReference>
<keyword evidence="1" id="KW-0175">Coiled coil</keyword>
<feature type="coiled-coil region" evidence="1">
    <location>
        <begin position="155"/>
        <end position="204"/>
    </location>
</feature>
<dbReference type="AlphaFoldDB" id="A0A2B4S5P4"/>
<organism evidence="3 4">
    <name type="scientific">Stylophora pistillata</name>
    <name type="common">Smooth cauliflower coral</name>
    <dbReference type="NCBI Taxonomy" id="50429"/>
    <lineage>
        <taxon>Eukaryota</taxon>
        <taxon>Metazoa</taxon>
        <taxon>Cnidaria</taxon>
        <taxon>Anthozoa</taxon>
        <taxon>Hexacorallia</taxon>
        <taxon>Scleractinia</taxon>
        <taxon>Astrocoeniina</taxon>
        <taxon>Pocilloporidae</taxon>
        <taxon>Stylophora</taxon>
    </lineage>
</organism>
<feature type="domain" description="PRELI/MSF1" evidence="2">
    <location>
        <begin position="1"/>
        <end position="170"/>
    </location>
</feature>
<dbReference type="InterPro" id="IPR037365">
    <property type="entry name" value="Slowmo/Ups"/>
</dbReference>
<protein>
    <submittedName>
        <fullName evidence="3">Protein slowmo-like 2</fullName>
    </submittedName>
</protein>